<dbReference type="GO" id="GO:0005509">
    <property type="term" value="F:calcium ion binding"/>
    <property type="evidence" value="ECO:0007669"/>
    <property type="project" value="InterPro"/>
</dbReference>
<dbReference type="CTD" id="36344546"/>
<accession>W6U7E8</accession>
<dbReference type="PROSITE" id="PS00018">
    <property type="entry name" value="EF_HAND_1"/>
    <property type="match status" value="1"/>
</dbReference>
<organism evidence="3 4">
    <name type="scientific">Echinococcus granulosus</name>
    <name type="common">Hydatid tapeworm</name>
    <dbReference type="NCBI Taxonomy" id="6210"/>
    <lineage>
        <taxon>Eukaryota</taxon>
        <taxon>Metazoa</taxon>
        <taxon>Spiralia</taxon>
        <taxon>Lophotrochozoa</taxon>
        <taxon>Platyhelminthes</taxon>
        <taxon>Cestoda</taxon>
        <taxon>Eucestoda</taxon>
        <taxon>Cyclophyllidea</taxon>
        <taxon>Taeniidae</taxon>
        <taxon>Echinococcus</taxon>
        <taxon>Echinococcus granulosus group</taxon>
    </lineage>
</organism>
<name>W6U7E8_ECHGR</name>
<dbReference type="STRING" id="6210.W6U7E8"/>
<gene>
    <name evidence="3" type="ORF">EGR_08831</name>
</gene>
<proteinExistence type="predicted"/>
<keyword evidence="1" id="KW-0106">Calcium</keyword>
<dbReference type="Proteomes" id="UP000019149">
    <property type="component" value="Unassembled WGS sequence"/>
</dbReference>
<reference evidence="3 4" key="1">
    <citation type="journal article" date="2013" name="Nat. Genet.">
        <title>The genome of the hydatid tapeworm Echinococcus granulosus.</title>
        <authorList>
            <person name="Zheng H."/>
            <person name="Zhang W."/>
            <person name="Zhang L."/>
            <person name="Zhang Z."/>
            <person name="Li J."/>
            <person name="Lu G."/>
            <person name="Zhu Y."/>
            <person name="Wang Y."/>
            <person name="Huang Y."/>
            <person name="Liu J."/>
            <person name="Kang H."/>
            <person name="Chen J."/>
            <person name="Wang L."/>
            <person name="Chen A."/>
            <person name="Yu S."/>
            <person name="Gao Z."/>
            <person name="Jin L."/>
            <person name="Gu W."/>
            <person name="Wang Z."/>
            <person name="Zhao L."/>
            <person name="Shi B."/>
            <person name="Wen H."/>
            <person name="Lin R."/>
            <person name="Jones M.K."/>
            <person name="Brejova B."/>
            <person name="Vinar T."/>
            <person name="Zhao G."/>
            <person name="McManus D.P."/>
            <person name="Chen Z."/>
            <person name="Zhou Y."/>
            <person name="Wang S."/>
        </authorList>
    </citation>
    <scope>NUCLEOTIDE SEQUENCE [LARGE SCALE GENOMIC DNA]</scope>
</reference>
<dbReference type="SMART" id="SM00054">
    <property type="entry name" value="EFh"/>
    <property type="match status" value="1"/>
</dbReference>
<dbReference type="GeneID" id="36344546"/>
<dbReference type="InterPro" id="IPR011992">
    <property type="entry name" value="EF-hand-dom_pair"/>
</dbReference>
<dbReference type="SUPFAM" id="SSF47473">
    <property type="entry name" value="EF-hand"/>
    <property type="match status" value="1"/>
</dbReference>
<dbReference type="PROSITE" id="PS50222">
    <property type="entry name" value="EF_HAND_2"/>
    <property type="match status" value="1"/>
</dbReference>
<protein>
    <submittedName>
        <fullName evidence="3">EF-hand domain-containing protein</fullName>
    </submittedName>
</protein>
<dbReference type="RefSeq" id="XP_024347482.1">
    <property type="nucleotide sequence ID" value="XM_024498080.1"/>
</dbReference>
<keyword evidence="4" id="KW-1185">Reference proteome</keyword>
<dbReference type="AlphaFoldDB" id="W6U7E8"/>
<dbReference type="InterPro" id="IPR018247">
    <property type="entry name" value="EF_Hand_1_Ca_BS"/>
</dbReference>
<dbReference type="EMBL" id="APAU02000121">
    <property type="protein sequence ID" value="EUB56286.1"/>
    <property type="molecule type" value="Genomic_DNA"/>
</dbReference>
<dbReference type="OrthoDB" id="26525at2759"/>
<evidence type="ECO:0000259" key="2">
    <source>
        <dbReference type="PROSITE" id="PS50222"/>
    </source>
</evidence>
<evidence type="ECO:0000313" key="4">
    <source>
        <dbReference type="Proteomes" id="UP000019149"/>
    </source>
</evidence>
<dbReference type="OMA" id="YAMKHGQ"/>
<evidence type="ECO:0000256" key="1">
    <source>
        <dbReference type="ARBA" id="ARBA00022837"/>
    </source>
</evidence>
<sequence length="188" mass="21223">MQHGGRTVIEKIFKRNDYAPRDLPPTLARRMLFCLATVKHAFDNAADGKHYLNHDDLEVFFIELFGQRPSQRLLTQICDAFDVKSAGTPVGVSLPKIIDFVKDELSCNLDSREGPRDEEYLALFQALDSRGSNFITLKDLVGRANCRVLRGCLRFAFRLFDSDGDGRVSYRDFIEGIQAGRTAQSFGL</sequence>
<dbReference type="Pfam" id="PF13499">
    <property type="entry name" value="EF-hand_7"/>
    <property type="match status" value="1"/>
</dbReference>
<dbReference type="Gene3D" id="1.10.238.10">
    <property type="entry name" value="EF-hand"/>
    <property type="match status" value="1"/>
</dbReference>
<feature type="domain" description="EF-hand" evidence="2">
    <location>
        <begin position="148"/>
        <end position="183"/>
    </location>
</feature>
<dbReference type="KEGG" id="egl:EGR_08831"/>
<evidence type="ECO:0000313" key="3">
    <source>
        <dbReference type="EMBL" id="EUB56286.1"/>
    </source>
</evidence>
<dbReference type="InterPro" id="IPR002048">
    <property type="entry name" value="EF_hand_dom"/>
</dbReference>
<comment type="caution">
    <text evidence="3">The sequence shown here is derived from an EMBL/GenBank/DDBJ whole genome shotgun (WGS) entry which is preliminary data.</text>
</comment>